<evidence type="ECO:0008006" key="3">
    <source>
        <dbReference type="Google" id="ProtNLM"/>
    </source>
</evidence>
<sequence>MMLTRPPRATALPRRPWVLWLALGLALFGALAPTVSHALQWARGGATAGLIEICTTSGPRWMALPAVQDVASTSAQDEQEASSAPSESLRGSGLPVVLEHCPFCLLMADRWAPPSQPSTLFLAVPGHAVVPVSAAPGFLPARIIAAAPPRGPPAL</sequence>
<protein>
    <recommendedName>
        <fullName evidence="3">DUF2946 domain-containing protein</fullName>
    </recommendedName>
</protein>
<reference evidence="1 2" key="1">
    <citation type="journal article" date="2021" name="Microbiol. Spectr.">
        <title>A Single Bacterium Capable of Oxidation and Reduction of Iron at Circumneutral pH.</title>
        <authorList>
            <person name="Kato S."/>
            <person name="Ohkuma M."/>
        </authorList>
    </citation>
    <scope>NUCLEOTIDE SEQUENCE [LARGE SCALE GENOMIC DNA]</scope>
    <source>
        <strain evidence="1 2">MIZ03</strain>
    </source>
</reference>
<dbReference type="RefSeq" id="WP_223907024.1">
    <property type="nucleotide sequence ID" value="NZ_AP024238.1"/>
</dbReference>
<dbReference type="Pfam" id="PF11162">
    <property type="entry name" value="DUF2946"/>
    <property type="match status" value="1"/>
</dbReference>
<evidence type="ECO:0000313" key="2">
    <source>
        <dbReference type="Proteomes" id="UP000824366"/>
    </source>
</evidence>
<organism evidence="1 2">
    <name type="scientific">Rhodoferax lithotrophicus</name>
    <dbReference type="NCBI Taxonomy" id="2798804"/>
    <lineage>
        <taxon>Bacteria</taxon>
        <taxon>Pseudomonadati</taxon>
        <taxon>Pseudomonadota</taxon>
        <taxon>Betaproteobacteria</taxon>
        <taxon>Burkholderiales</taxon>
        <taxon>Comamonadaceae</taxon>
        <taxon>Rhodoferax</taxon>
    </lineage>
</organism>
<name>A0ABM7MGT9_9BURK</name>
<accession>A0ABM7MGT9</accession>
<evidence type="ECO:0000313" key="1">
    <source>
        <dbReference type="EMBL" id="BCO25416.1"/>
    </source>
</evidence>
<keyword evidence="2" id="KW-1185">Reference proteome</keyword>
<gene>
    <name evidence="1" type="ORF">MIZ03_0276</name>
</gene>
<dbReference type="InterPro" id="IPR021333">
    <property type="entry name" value="DUF2946"/>
</dbReference>
<dbReference type="Proteomes" id="UP000824366">
    <property type="component" value="Chromosome"/>
</dbReference>
<dbReference type="EMBL" id="AP024238">
    <property type="protein sequence ID" value="BCO25416.1"/>
    <property type="molecule type" value="Genomic_DNA"/>
</dbReference>
<proteinExistence type="predicted"/>